<feature type="domain" description="Transposase Helix-turn-helix" evidence="4">
    <location>
        <begin position="51"/>
        <end position="99"/>
    </location>
</feature>
<feature type="domain" description="DDE Tnp4" evidence="3">
    <location>
        <begin position="129"/>
        <end position="284"/>
    </location>
</feature>
<dbReference type="Pfam" id="PF13613">
    <property type="entry name" value="HTH_Tnp_4"/>
    <property type="match status" value="1"/>
</dbReference>
<dbReference type="InterPro" id="IPR027805">
    <property type="entry name" value="Transposase_HTH_dom"/>
</dbReference>
<gene>
    <name evidence="5" type="ORF">PEVE_00003920</name>
</gene>
<evidence type="ECO:0000256" key="2">
    <source>
        <dbReference type="ARBA" id="ARBA00022723"/>
    </source>
</evidence>
<reference evidence="5 6" key="1">
    <citation type="submission" date="2022-05" db="EMBL/GenBank/DDBJ databases">
        <authorList>
            <consortium name="Genoscope - CEA"/>
            <person name="William W."/>
        </authorList>
    </citation>
    <scope>NUCLEOTIDE SEQUENCE [LARGE SCALE GENOMIC DNA]</scope>
</reference>
<dbReference type="EMBL" id="CALNXI010000124">
    <property type="protein sequence ID" value="CAH3019726.1"/>
    <property type="molecule type" value="Genomic_DNA"/>
</dbReference>
<evidence type="ECO:0000256" key="1">
    <source>
        <dbReference type="ARBA" id="ARBA00001968"/>
    </source>
</evidence>
<accession>A0ABN8LR67</accession>
<evidence type="ECO:0000313" key="5">
    <source>
        <dbReference type="EMBL" id="CAH3019726.1"/>
    </source>
</evidence>
<protein>
    <recommendedName>
        <fullName evidence="7">DDE Tnp4 domain-containing protein</fullName>
    </recommendedName>
</protein>
<sequence>MANNRRLVMVFNFLQPVTEKMKYWDVKKKTAREAYQEGKVRNKPGPKGQVPLFAEFILVLVRLRLGLLVGHLADLYSLSKGSSSKIFTTRISMLYHMFKDILIAWPTMQQVRRHLPKSFAEFPGTRVIMDCTEMKIQKPTRPFIQKVTWRNYKSSNTFKLLVGISPTGAFTFVSKLWSGGVSDRNITMQPGLIDTLGPNDDCMADRGFNMRDLITNKRATLNIPPVSKGEQLSTKACTKTRRIAAVRTHVERAIQRLKGFQILQGVLPLSLASVADQTLIVCCLCHLIKPLVK</sequence>
<dbReference type="Pfam" id="PF13359">
    <property type="entry name" value="DDE_Tnp_4"/>
    <property type="match status" value="1"/>
</dbReference>
<dbReference type="InterPro" id="IPR027806">
    <property type="entry name" value="HARBI1_dom"/>
</dbReference>
<comment type="cofactor">
    <cofactor evidence="1">
        <name>a divalent metal cation</name>
        <dbReference type="ChEBI" id="CHEBI:60240"/>
    </cofactor>
</comment>
<evidence type="ECO:0000313" key="6">
    <source>
        <dbReference type="Proteomes" id="UP001159427"/>
    </source>
</evidence>
<dbReference type="Proteomes" id="UP001159427">
    <property type="component" value="Unassembled WGS sequence"/>
</dbReference>
<evidence type="ECO:0008006" key="7">
    <source>
        <dbReference type="Google" id="ProtNLM"/>
    </source>
</evidence>
<dbReference type="PANTHER" id="PTHR23080">
    <property type="entry name" value="THAP DOMAIN PROTEIN"/>
    <property type="match status" value="1"/>
</dbReference>
<evidence type="ECO:0000259" key="3">
    <source>
        <dbReference type="Pfam" id="PF13359"/>
    </source>
</evidence>
<keyword evidence="6" id="KW-1185">Reference proteome</keyword>
<proteinExistence type="predicted"/>
<keyword evidence="2" id="KW-0479">Metal-binding</keyword>
<evidence type="ECO:0000259" key="4">
    <source>
        <dbReference type="Pfam" id="PF13613"/>
    </source>
</evidence>
<organism evidence="5 6">
    <name type="scientific">Porites evermanni</name>
    <dbReference type="NCBI Taxonomy" id="104178"/>
    <lineage>
        <taxon>Eukaryota</taxon>
        <taxon>Metazoa</taxon>
        <taxon>Cnidaria</taxon>
        <taxon>Anthozoa</taxon>
        <taxon>Hexacorallia</taxon>
        <taxon>Scleractinia</taxon>
        <taxon>Fungiina</taxon>
        <taxon>Poritidae</taxon>
        <taxon>Porites</taxon>
    </lineage>
</organism>
<name>A0ABN8LR67_9CNID</name>
<dbReference type="PANTHER" id="PTHR23080:SF141">
    <property type="entry name" value="TRANSPOSASE HELIX-TURN-HELIX DOMAIN-CONTAINING PROTEIN"/>
    <property type="match status" value="1"/>
</dbReference>
<comment type="caution">
    <text evidence="5">The sequence shown here is derived from an EMBL/GenBank/DDBJ whole genome shotgun (WGS) entry which is preliminary data.</text>
</comment>